<feature type="region of interest" description="Disordered" evidence="5">
    <location>
        <begin position="21"/>
        <end position="56"/>
    </location>
</feature>
<evidence type="ECO:0000256" key="1">
    <source>
        <dbReference type="ARBA" id="ARBA00008725"/>
    </source>
</evidence>
<feature type="domain" description="PBP" evidence="6">
    <location>
        <begin position="37"/>
        <end position="291"/>
    </location>
</feature>
<dbReference type="InterPro" id="IPR011862">
    <property type="entry name" value="Phos-bd"/>
</dbReference>
<protein>
    <recommendedName>
        <fullName evidence="4">Phosphate-binding protein</fullName>
    </recommendedName>
</protein>
<proteinExistence type="inferred from homology"/>
<dbReference type="Proteomes" id="UP000253303">
    <property type="component" value="Unassembled WGS sequence"/>
</dbReference>
<evidence type="ECO:0000256" key="2">
    <source>
        <dbReference type="ARBA" id="ARBA00022448"/>
    </source>
</evidence>
<dbReference type="CDD" id="cd13654">
    <property type="entry name" value="PBP2_phosphate_like_2"/>
    <property type="match status" value="1"/>
</dbReference>
<evidence type="ECO:0000259" key="6">
    <source>
        <dbReference type="Pfam" id="PF12849"/>
    </source>
</evidence>
<comment type="similarity">
    <text evidence="1 4">Belongs to the PstS family.</text>
</comment>
<keyword evidence="4" id="KW-0592">Phosphate transport</keyword>
<evidence type="ECO:0000313" key="7">
    <source>
        <dbReference type="EMBL" id="RBQ15474.1"/>
    </source>
</evidence>
<dbReference type="PANTHER" id="PTHR30570">
    <property type="entry name" value="PERIPLASMIC PHOSPHATE BINDING COMPONENT OF PHOSPHATE ABC TRANSPORTER"/>
    <property type="match status" value="1"/>
</dbReference>
<dbReference type="NCBIfam" id="TIGR02136">
    <property type="entry name" value="ptsS_2"/>
    <property type="match status" value="1"/>
</dbReference>
<accession>A0A366LQ74</accession>
<evidence type="ECO:0000256" key="4">
    <source>
        <dbReference type="RuleBase" id="RU367119"/>
    </source>
</evidence>
<name>A0A366LQ74_9ACTN</name>
<evidence type="ECO:0000256" key="5">
    <source>
        <dbReference type="SAM" id="MobiDB-lite"/>
    </source>
</evidence>
<dbReference type="InterPro" id="IPR024370">
    <property type="entry name" value="PBP_domain"/>
</dbReference>
<comment type="function">
    <text evidence="4">Involved in the system for phosphate transport across the cytoplasmic membrane.</text>
</comment>
<keyword evidence="2 4" id="KW-0813">Transport</keyword>
<dbReference type="Gene3D" id="3.40.190.10">
    <property type="entry name" value="Periplasmic binding protein-like II"/>
    <property type="match status" value="2"/>
</dbReference>
<sequence>MSAVAASAAFIALVAACGGSGNNQTSASPGASGGGEQQAGQQLSGDIKSDGSSTVGPLTTAASEFFAEEQPKVRVSVGTSGTGGGFEKFCNGETDISNASRPIKDEEKAICDSKGVAFTELTVATDALTVVVNKENDWAKCLTTDQLKKIWEPAAQGKVKTWKDVDAKFPAEPLALAGPGTDSGTFDYFTDEINGEEGASRKDYSASENDNDVVQAVSGAKGGLGYFGFTYYEENMDKLNAVQVDSGKGCVTPSVEAAQDGSYTPLARPLFVYVKNESAKRPEVKAFIDFYSGNINKIATDAKFIPLNAEQEGKLKTAVQSLSGS</sequence>
<dbReference type="AlphaFoldDB" id="A0A366LQ74"/>
<dbReference type="SUPFAM" id="SSF53850">
    <property type="entry name" value="Periplasmic binding protein-like II"/>
    <property type="match status" value="1"/>
</dbReference>
<dbReference type="OrthoDB" id="9790048at2"/>
<dbReference type="PANTHER" id="PTHR30570:SF1">
    <property type="entry name" value="PHOSPHATE-BINDING PROTEIN PSTS"/>
    <property type="match status" value="1"/>
</dbReference>
<dbReference type="GO" id="GO:0042301">
    <property type="term" value="F:phosphate ion binding"/>
    <property type="evidence" value="ECO:0007669"/>
    <property type="project" value="UniProtKB-UniRule"/>
</dbReference>
<comment type="caution">
    <text evidence="7">The sequence shown here is derived from an EMBL/GenBank/DDBJ whole genome shotgun (WGS) entry which is preliminary data.</text>
</comment>
<dbReference type="Pfam" id="PF12849">
    <property type="entry name" value="PBP_like_2"/>
    <property type="match status" value="1"/>
</dbReference>
<organism evidence="7 8">
    <name type="scientific">Spongiactinospora rosea</name>
    <dbReference type="NCBI Taxonomy" id="2248750"/>
    <lineage>
        <taxon>Bacteria</taxon>
        <taxon>Bacillati</taxon>
        <taxon>Actinomycetota</taxon>
        <taxon>Actinomycetes</taxon>
        <taxon>Streptosporangiales</taxon>
        <taxon>Streptosporangiaceae</taxon>
        <taxon>Spongiactinospora</taxon>
    </lineage>
</organism>
<gene>
    <name evidence="7" type="ORF">DP939_35300</name>
</gene>
<reference evidence="7 8" key="1">
    <citation type="submission" date="2018-06" db="EMBL/GenBank/DDBJ databases">
        <title>Sphaerisporangium craniellae sp. nov., isolated from a marine sponge in the South China Sea.</title>
        <authorList>
            <person name="Li L."/>
        </authorList>
    </citation>
    <scope>NUCLEOTIDE SEQUENCE [LARGE SCALE GENOMIC DNA]</scope>
    <source>
        <strain evidence="7 8">LHW63015</strain>
    </source>
</reference>
<evidence type="ECO:0000313" key="8">
    <source>
        <dbReference type="Proteomes" id="UP000253303"/>
    </source>
</evidence>
<keyword evidence="8" id="KW-1185">Reference proteome</keyword>
<evidence type="ECO:0000256" key="3">
    <source>
        <dbReference type="ARBA" id="ARBA00022729"/>
    </source>
</evidence>
<dbReference type="InterPro" id="IPR050811">
    <property type="entry name" value="Phosphate_ABC_transporter"/>
</dbReference>
<dbReference type="GO" id="GO:0006817">
    <property type="term" value="P:phosphate ion transport"/>
    <property type="evidence" value="ECO:0007669"/>
    <property type="project" value="UniProtKB-UniRule"/>
</dbReference>
<keyword evidence="3" id="KW-0732">Signal</keyword>
<dbReference type="EMBL" id="QMEY01000023">
    <property type="protein sequence ID" value="RBQ15474.1"/>
    <property type="molecule type" value="Genomic_DNA"/>
</dbReference>